<dbReference type="EMBL" id="CAJNDS010000734">
    <property type="protein sequence ID" value="CAE7230921.1"/>
    <property type="molecule type" value="Genomic_DNA"/>
</dbReference>
<dbReference type="AlphaFoldDB" id="A0A812KPX5"/>
<gene>
    <name evidence="1" type="ORF">SNAT2548_LOCUS9424</name>
</gene>
<dbReference type="Proteomes" id="UP000604046">
    <property type="component" value="Unassembled WGS sequence"/>
</dbReference>
<accession>A0A812KPX5</accession>
<comment type="caution">
    <text evidence="1">The sequence shown here is derived from an EMBL/GenBank/DDBJ whole genome shotgun (WGS) entry which is preliminary data.</text>
</comment>
<proteinExistence type="predicted"/>
<protein>
    <submittedName>
        <fullName evidence="1">Uncharacterized protein</fullName>
    </submittedName>
</protein>
<reference evidence="1" key="1">
    <citation type="submission" date="2021-02" db="EMBL/GenBank/DDBJ databases">
        <authorList>
            <person name="Dougan E. K."/>
            <person name="Rhodes N."/>
            <person name="Thang M."/>
            <person name="Chan C."/>
        </authorList>
    </citation>
    <scope>NUCLEOTIDE SEQUENCE</scope>
</reference>
<keyword evidence="2" id="KW-1185">Reference proteome</keyword>
<evidence type="ECO:0000313" key="2">
    <source>
        <dbReference type="Proteomes" id="UP000604046"/>
    </source>
</evidence>
<name>A0A812KPX5_9DINO</name>
<organism evidence="1 2">
    <name type="scientific">Symbiodinium natans</name>
    <dbReference type="NCBI Taxonomy" id="878477"/>
    <lineage>
        <taxon>Eukaryota</taxon>
        <taxon>Sar</taxon>
        <taxon>Alveolata</taxon>
        <taxon>Dinophyceae</taxon>
        <taxon>Suessiales</taxon>
        <taxon>Symbiodiniaceae</taxon>
        <taxon>Symbiodinium</taxon>
    </lineage>
</organism>
<sequence>MQVYSPPSHVIKASGEYERKMPTTMKALRGRKQGLVSLVDCILANLSKAGGYRVEVRMKHGMGAETGKEAIGLGQRLISQLRNATGASILVHKVPAEAYAAFLKKELAAAIDATTFSGMRNSGPDRHVPAQVAAFKEKSLQWCKLVCNLGLRSGHFARRVGNGSSCQPNHFCWFCCFSWRAR</sequence>
<evidence type="ECO:0000313" key="1">
    <source>
        <dbReference type="EMBL" id="CAE7230921.1"/>
    </source>
</evidence>